<evidence type="ECO:0000313" key="3">
    <source>
        <dbReference type="Proteomes" id="UP001589647"/>
    </source>
</evidence>
<comment type="caution">
    <text evidence="2">The sequence shown here is derived from an EMBL/GenBank/DDBJ whole genome shotgun (WGS) entry which is preliminary data.</text>
</comment>
<evidence type="ECO:0000313" key="2">
    <source>
        <dbReference type="EMBL" id="MFB9206433.1"/>
    </source>
</evidence>
<dbReference type="RefSeq" id="WP_189651099.1">
    <property type="nucleotide sequence ID" value="NZ_BMRC01000017.1"/>
</dbReference>
<keyword evidence="1" id="KW-0812">Transmembrane</keyword>
<name>A0ABV5IQV1_9ACTN</name>
<keyword evidence="1" id="KW-0472">Membrane</keyword>
<keyword evidence="3" id="KW-1185">Reference proteome</keyword>
<gene>
    <name evidence="2" type="ORF">ACFFV7_34915</name>
</gene>
<proteinExistence type="predicted"/>
<dbReference type="Proteomes" id="UP001589647">
    <property type="component" value="Unassembled WGS sequence"/>
</dbReference>
<reference evidence="2 3" key="1">
    <citation type="submission" date="2024-09" db="EMBL/GenBank/DDBJ databases">
        <authorList>
            <person name="Sun Q."/>
            <person name="Mori K."/>
        </authorList>
    </citation>
    <scope>NUCLEOTIDE SEQUENCE [LARGE SCALE GENOMIC DNA]</scope>
    <source>
        <strain evidence="2 3">CCM 3426</strain>
    </source>
</reference>
<sequence length="301" mass="31413">MSDPYLNAINKGRGVPRGGDPLLKAINKGSVGPPRSPSIPLNPATGKLAPMTANPAESVSARVLNTLKGAGRFSPYLIAVAAIVAVGAADEVAMAQAANVWKYGMSARLDDGVKSLMPQILATSRTGWIAADQAEFGRVQALFHQEIGALRNSFGEIGGVVDEVAAGVRNYWLQIGSTIVSGITLLIAAMRMKATPVPQVAVAGMIMEHLVGTAMVSAAAVMTGSLAQMLRGGMQVLGTLVKKQHQFGFVLPEGAAAVDFGRATINTKDLPSFQEPAQPGQLPAGYQNFDWVAPDVKTTKP</sequence>
<accession>A0ABV5IQV1</accession>
<feature type="transmembrane region" description="Helical" evidence="1">
    <location>
        <begin position="210"/>
        <end position="230"/>
    </location>
</feature>
<organism evidence="2 3">
    <name type="scientific">Nonomuraea spiralis</name>
    <dbReference type="NCBI Taxonomy" id="46182"/>
    <lineage>
        <taxon>Bacteria</taxon>
        <taxon>Bacillati</taxon>
        <taxon>Actinomycetota</taxon>
        <taxon>Actinomycetes</taxon>
        <taxon>Streptosporangiales</taxon>
        <taxon>Streptosporangiaceae</taxon>
        <taxon>Nonomuraea</taxon>
    </lineage>
</organism>
<feature type="transmembrane region" description="Helical" evidence="1">
    <location>
        <begin position="171"/>
        <end position="189"/>
    </location>
</feature>
<protein>
    <recommendedName>
        <fullName evidence="4">ESX-1 secretion-associated protein EspA/EspE-like domain-containing protein</fullName>
    </recommendedName>
</protein>
<evidence type="ECO:0000256" key="1">
    <source>
        <dbReference type="SAM" id="Phobius"/>
    </source>
</evidence>
<dbReference type="EMBL" id="JBHMEI010000037">
    <property type="protein sequence ID" value="MFB9206433.1"/>
    <property type="molecule type" value="Genomic_DNA"/>
</dbReference>
<keyword evidence="1" id="KW-1133">Transmembrane helix</keyword>
<evidence type="ECO:0008006" key="4">
    <source>
        <dbReference type="Google" id="ProtNLM"/>
    </source>
</evidence>